<sequence>MHIFTVRKEGHPSYARTHRQSIAFHNVHIVDAEDFALIMPGAAGELVSDAEADGISFCTPGTADPSCTNRLPDGFITAAAISNADDGSWIQVTGCMDATKFHLDPSDTGGQFDVRYPNGAQCTFGGYGASFIELVEPALNRFCMRCCSSADDQVNCNSHMDRLGCENAVPGQYDFPDLGVSCS</sequence>
<comment type="caution">
    <text evidence="1">The sequence shown here is derived from an EMBL/GenBank/DDBJ whole genome shotgun (WGS) entry which is preliminary data.</text>
</comment>
<proteinExistence type="predicted"/>
<evidence type="ECO:0000313" key="2">
    <source>
        <dbReference type="Proteomes" id="UP000298061"/>
    </source>
</evidence>
<organism evidence="1 2">
    <name type="scientific">Hericium alpestre</name>
    <dbReference type="NCBI Taxonomy" id="135208"/>
    <lineage>
        <taxon>Eukaryota</taxon>
        <taxon>Fungi</taxon>
        <taxon>Dikarya</taxon>
        <taxon>Basidiomycota</taxon>
        <taxon>Agaricomycotina</taxon>
        <taxon>Agaricomycetes</taxon>
        <taxon>Russulales</taxon>
        <taxon>Hericiaceae</taxon>
        <taxon>Hericium</taxon>
    </lineage>
</organism>
<reference evidence="1 2" key="1">
    <citation type="submission" date="2019-02" db="EMBL/GenBank/DDBJ databases">
        <title>Genome sequencing of the rare red list fungi Hericium alpestre (H. flagellum).</title>
        <authorList>
            <person name="Buettner E."/>
            <person name="Kellner H."/>
        </authorList>
    </citation>
    <scope>NUCLEOTIDE SEQUENCE [LARGE SCALE GENOMIC DNA]</scope>
    <source>
        <strain evidence="1 2">DSM 108284</strain>
    </source>
</reference>
<gene>
    <name evidence="1" type="ORF">EWM64_g6313</name>
</gene>
<dbReference type="AlphaFoldDB" id="A0A4Y9ZV11"/>
<dbReference type="EMBL" id="SFCI01000844">
    <property type="protein sequence ID" value="TFY77701.1"/>
    <property type="molecule type" value="Genomic_DNA"/>
</dbReference>
<dbReference type="Proteomes" id="UP000298061">
    <property type="component" value="Unassembled WGS sequence"/>
</dbReference>
<dbReference type="OrthoDB" id="3044029at2759"/>
<evidence type="ECO:0000313" key="1">
    <source>
        <dbReference type="EMBL" id="TFY77701.1"/>
    </source>
</evidence>
<name>A0A4Y9ZV11_9AGAM</name>
<keyword evidence="2" id="KW-1185">Reference proteome</keyword>
<dbReference type="STRING" id="135208.A0A4Y9ZV11"/>
<protein>
    <submittedName>
        <fullName evidence="1">Uncharacterized protein</fullName>
    </submittedName>
</protein>
<accession>A0A4Y9ZV11</accession>